<dbReference type="Pfam" id="PF18937">
    <property type="entry name" value="DUF5685"/>
    <property type="match status" value="1"/>
</dbReference>
<dbReference type="EMBL" id="AJWY01013613">
    <property type="protein sequence ID" value="EKC46507.1"/>
    <property type="molecule type" value="Genomic_DNA"/>
</dbReference>
<sequence>GFDDRIKGMLQMMMAECSKEFEYLPILENAEILRNILYAGVWTVYYKTLKARREQKKEND</sequence>
<name>K1RCN0_9ZZZZ</name>
<organism evidence="1">
    <name type="scientific">human gut metagenome</name>
    <dbReference type="NCBI Taxonomy" id="408170"/>
    <lineage>
        <taxon>unclassified sequences</taxon>
        <taxon>metagenomes</taxon>
        <taxon>organismal metagenomes</taxon>
    </lineage>
</organism>
<comment type="caution">
    <text evidence="1">The sequence shown here is derived from an EMBL/GenBank/DDBJ whole genome shotgun (WGS) entry which is preliminary data.</text>
</comment>
<reference evidence="1" key="1">
    <citation type="journal article" date="2013" name="Environ. Microbiol.">
        <title>Microbiota from the distal guts of lean and obese adolescents exhibit partial functional redundancy besides clear differences in community structure.</title>
        <authorList>
            <person name="Ferrer M."/>
            <person name="Ruiz A."/>
            <person name="Lanza F."/>
            <person name="Haange S.B."/>
            <person name="Oberbach A."/>
            <person name="Till H."/>
            <person name="Bargiela R."/>
            <person name="Campoy C."/>
            <person name="Segura M.T."/>
            <person name="Richter M."/>
            <person name="von Bergen M."/>
            <person name="Seifert J."/>
            <person name="Suarez A."/>
        </authorList>
    </citation>
    <scope>NUCLEOTIDE SEQUENCE</scope>
</reference>
<dbReference type="AlphaFoldDB" id="K1RCN0"/>
<evidence type="ECO:0000313" key="1">
    <source>
        <dbReference type="EMBL" id="EKC46507.1"/>
    </source>
</evidence>
<accession>K1RCN0</accession>
<gene>
    <name evidence="1" type="ORF">LEA_19815</name>
</gene>
<feature type="non-terminal residue" evidence="1">
    <location>
        <position position="1"/>
    </location>
</feature>
<dbReference type="InterPro" id="IPR043740">
    <property type="entry name" value="DUF5685"/>
</dbReference>
<proteinExistence type="predicted"/>
<protein>
    <submittedName>
        <fullName evidence="1">Uncharacterized protein</fullName>
    </submittedName>
</protein>